<sequence length="370" mass="38222">MFHHTHAPGAAPARRRRAAAGLGAVAVSVGLALAGCSLTGGDGAGESSEDGGGGLLRVVTHDSFSLSEDLIAQFESDSGYTLEFSAPGDGGALVNQLILTSDAPLGDVAFGVDNSFASRAIDAGVFEPYTPGNLPASAEQYLADDAGSLTPIDVGDVCLNVDHTWFAEHGIAEPATLEDLLAPEYEGLTVVSNPATSSPGLAFLLATVGAFGEDGWVDYWSQLAANGLKVVQGWSDAYSVDFSGSSGQGAYPIVLSYSTSPAFEVAEGADAAPTGALLDTCFRQVEYAGVLAGAENPEGARAFIDFLLSAGVQADIPGQMYVYPVDDSIDLPESWTAFAPLAPEPFEVATEEIDANRDAWIETWTDTVIG</sequence>
<dbReference type="Gene3D" id="3.40.190.10">
    <property type="entry name" value="Periplasmic binding protein-like II"/>
    <property type="match status" value="2"/>
</dbReference>
<organism evidence="2 3">
    <name type="scientific">Occultella glacieicola</name>
    <dbReference type="NCBI Taxonomy" id="2518684"/>
    <lineage>
        <taxon>Bacteria</taxon>
        <taxon>Bacillati</taxon>
        <taxon>Actinomycetota</taxon>
        <taxon>Actinomycetes</taxon>
        <taxon>Micrococcales</taxon>
        <taxon>Ruaniaceae</taxon>
        <taxon>Occultella</taxon>
    </lineage>
</organism>
<dbReference type="RefSeq" id="WP_133105920.1">
    <property type="nucleotide sequence ID" value="NZ_SMNA01000001.1"/>
</dbReference>
<dbReference type="NCBIfam" id="TIGR01254">
    <property type="entry name" value="sfuA"/>
    <property type="match status" value="1"/>
</dbReference>
<name>A0ABY2E942_9MICO</name>
<dbReference type="PANTHER" id="PTHR30006:SF2">
    <property type="entry name" value="ABC TRANSPORTER SUBSTRATE-BINDING PROTEIN"/>
    <property type="match status" value="1"/>
</dbReference>
<dbReference type="SUPFAM" id="SSF53850">
    <property type="entry name" value="Periplasmic binding protein-like II"/>
    <property type="match status" value="1"/>
</dbReference>
<dbReference type="InterPro" id="IPR005948">
    <property type="entry name" value="ThiB-like"/>
</dbReference>
<gene>
    <name evidence="2" type="ORF">EXU48_02195</name>
</gene>
<dbReference type="EMBL" id="SMNA01000001">
    <property type="protein sequence ID" value="TDE99018.1"/>
    <property type="molecule type" value="Genomic_DNA"/>
</dbReference>
<dbReference type="Proteomes" id="UP000504882">
    <property type="component" value="Unassembled WGS sequence"/>
</dbReference>
<evidence type="ECO:0000313" key="2">
    <source>
        <dbReference type="EMBL" id="TDE99018.1"/>
    </source>
</evidence>
<comment type="caution">
    <text evidence="2">The sequence shown here is derived from an EMBL/GenBank/DDBJ whole genome shotgun (WGS) entry which is preliminary data.</text>
</comment>
<dbReference type="Pfam" id="PF13343">
    <property type="entry name" value="SBP_bac_6"/>
    <property type="match status" value="1"/>
</dbReference>
<evidence type="ECO:0000256" key="1">
    <source>
        <dbReference type="ARBA" id="ARBA00022729"/>
    </source>
</evidence>
<protein>
    <submittedName>
        <fullName evidence="2">Thiamine ABC transporter substrate-binding protein</fullName>
    </submittedName>
</protein>
<dbReference type="CDD" id="cd13545">
    <property type="entry name" value="PBP2_TbpA"/>
    <property type="match status" value="1"/>
</dbReference>
<accession>A0ABY2E942</accession>
<reference evidence="2 3" key="1">
    <citation type="submission" date="2019-03" db="EMBL/GenBank/DDBJ databases">
        <title>Genomic features of bacteria from cold environments.</title>
        <authorList>
            <person name="Shen L."/>
        </authorList>
    </citation>
    <scope>NUCLEOTIDE SEQUENCE [LARGE SCALE GENOMIC DNA]</scope>
    <source>
        <strain evidence="3">T3246-1</strain>
    </source>
</reference>
<evidence type="ECO:0000313" key="3">
    <source>
        <dbReference type="Proteomes" id="UP000504882"/>
    </source>
</evidence>
<keyword evidence="1" id="KW-0732">Signal</keyword>
<proteinExistence type="predicted"/>
<dbReference type="PANTHER" id="PTHR30006">
    <property type="entry name" value="THIAMINE-BINDING PERIPLASMIC PROTEIN-RELATED"/>
    <property type="match status" value="1"/>
</dbReference>
<keyword evidence="3" id="KW-1185">Reference proteome</keyword>